<gene>
    <name evidence="1" type="ORF">BV25DRAFT_272915</name>
</gene>
<reference evidence="1" key="2">
    <citation type="journal article" date="2022" name="New Phytol.">
        <title>Evolutionary transition to the ectomycorrhizal habit in the genomes of a hyperdiverse lineage of mushroom-forming fungi.</title>
        <authorList>
            <person name="Looney B."/>
            <person name="Miyauchi S."/>
            <person name="Morin E."/>
            <person name="Drula E."/>
            <person name="Courty P.E."/>
            <person name="Kohler A."/>
            <person name="Kuo A."/>
            <person name="LaButti K."/>
            <person name="Pangilinan J."/>
            <person name="Lipzen A."/>
            <person name="Riley R."/>
            <person name="Andreopoulos W."/>
            <person name="He G."/>
            <person name="Johnson J."/>
            <person name="Nolan M."/>
            <person name="Tritt A."/>
            <person name="Barry K.W."/>
            <person name="Grigoriev I.V."/>
            <person name="Nagy L.G."/>
            <person name="Hibbett D."/>
            <person name="Henrissat B."/>
            <person name="Matheny P.B."/>
            <person name="Labbe J."/>
            <person name="Martin F.M."/>
        </authorList>
    </citation>
    <scope>NUCLEOTIDE SEQUENCE</scope>
    <source>
        <strain evidence="1">HHB10654</strain>
    </source>
</reference>
<accession>A0ACB8T9D9</accession>
<organism evidence="1 2">
    <name type="scientific">Artomyces pyxidatus</name>
    <dbReference type="NCBI Taxonomy" id="48021"/>
    <lineage>
        <taxon>Eukaryota</taxon>
        <taxon>Fungi</taxon>
        <taxon>Dikarya</taxon>
        <taxon>Basidiomycota</taxon>
        <taxon>Agaricomycotina</taxon>
        <taxon>Agaricomycetes</taxon>
        <taxon>Russulales</taxon>
        <taxon>Auriscalpiaceae</taxon>
        <taxon>Artomyces</taxon>
    </lineage>
</organism>
<evidence type="ECO:0000313" key="2">
    <source>
        <dbReference type="Proteomes" id="UP000814140"/>
    </source>
</evidence>
<keyword evidence="2" id="KW-1185">Reference proteome</keyword>
<comment type="caution">
    <text evidence="1">The sequence shown here is derived from an EMBL/GenBank/DDBJ whole genome shotgun (WGS) entry which is preliminary data.</text>
</comment>
<proteinExistence type="predicted"/>
<protein>
    <submittedName>
        <fullName evidence="1">Uncharacterized protein</fullName>
    </submittedName>
</protein>
<sequence>MVAWTMEGRRQKTVAACGHFNRIWGSATRPSPCVPRTSLPLVTARHFISILCCSFGPPPPMVAFSTLWQSQNHFKATGRRLTTICYFPALLGDNMIIGIPMHRYPLALRRSPACITYHRIIALSLVAEDATGLCGTVPYSFLAVWESGLYFTWSVWCLLQQSRVRRSS</sequence>
<name>A0ACB8T9D9_9AGAM</name>
<dbReference type="Proteomes" id="UP000814140">
    <property type="component" value="Unassembled WGS sequence"/>
</dbReference>
<dbReference type="EMBL" id="MU277198">
    <property type="protein sequence ID" value="KAI0064656.1"/>
    <property type="molecule type" value="Genomic_DNA"/>
</dbReference>
<evidence type="ECO:0000313" key="1">
    <source>
        <dbReference type="EMBL" id="KAI0064656.1"/>
    </source>
</evidence>
<reference evidence="1" key="1">
    <citation type="submission" date="2021-03" db="EMBL/GenBank/DDBJ databases">
        <authorList>
            <consortium name="DOE Joint Genome Institute"/>
            <person name="Ahrendt S."/>
            <person name="Looney B.P."/>
            <person name="Miyauchi S."/>
            <person name="Morin E."/>
            <person name="Drula E."/>
            <person name="Courty P.E."/>
            <person name="Chicoki N."/>
            <person name="Fauchery L."/>
            <person name="Kohler A."/>
            <person name="Kuo A."/>
            <person name="Labutti K."/>
            <person name="Pangilinan J."/>
            <person name="Lipzen A."/>
            <person name="Riley R."/>
            <person name="Andreopoulos W."/>
            <person name="He G."/>
            <person name="Johnson J."/>
            <person name="Barry K.W."/>
            <person name="Grigoriev I.V."/>
            <person name="Nagy L."/>
            <person name="Hibbett D."/>
            <person name="Henrissat B."/>
            <person name="Matheny P.B."/>
            <person name="Labbe J."/>
            <person name="Martin F."/>
        </authorList>
    </citation>
    <scope>NUCLEOTIDE SEQUENCE</scope>
    <source>
        <strain evidence="1">HHB10654</strain>
    </source>
</reference>